<sequence>MRGGDVLSAVLAAVLAAVLVAGLVADCGGSASSTPTSLTLADAPEHYGAVLADVREVVDDEAGPREWTSVERAPIVWEVAAGRCPFWTPGWRAEETISVDGSWARVVDTLDAVLTEHGFHALHENESPTGGWAFLSAEDANGAVLTLRSTEHTEVGVSGGSVLRGAAEGCPGREGGDVGG</sequence>
<dbReference type="RefSeq" id="WP_205307089.1">
    <property type="nucleotide sequence ID" value="NZ_BAAAVF010000009.1"/>
</dbReference>
<accession>A0ABS2LF96</accession>
<dbReference type="EMBL" id="JAFBBO010000001">
    <property type="protein sequence ID" value="MBM7479100.1"/>
    <property type="molecule type" value="Genomic_DNA"/>
</dbReference>
<reference evidence="1 2" key="1">
    <citation type="submission" date="2021-01" db="EMBL/GenBank/DDBJ databases">
        <title>Sequencing the genomes of 1000 actinobacteria strains.</title>
        <authorList>
            <person name="Klenk H.-P."/>
        </authorList>
    </citation>
    <scope>NUCLEOTIDE SEQUENCE [LARGE SCALE GENOMIC DNA]</scope>
    <source>
        <strain evidence="1 2">DSM 46000</strain>
    </source>
</reference>
<evidence type="ECO:0000313" key="2">
    <source>
        <dbReference type="Proteomes" id="UP000698059"/>
    </source>
</evidence>
<gene>
    <name evidence="1" type="ORF">JOD49_002020</name>
</gene>
<organism evidence="1 2">
    <name type="scientific">Oerskovia jenensis</name>
    <dbReference type="NCBI Taxonomy" id="162169"/>
    <lineage>
        <taxon>Bacteria</taxon>
        <taxon>Bacillati</taxon>
        <taxon>Actinomycetota</taxon>
        <taxon>Actinomycetes</taxon>
        <taxon>Micrococcales</taxon>
        <taxon>Cellulomonadaceae</taxon>
        <taxon>Oerskovia</taxon>
    </lineage>
</organism>
<proteinExistence type="predicted"/>
<evidence type="ECO:0000313" key="1">
    <source>
        <dbReference type="EMBL" id="MBM7479100.1"/>
    </source>
</evidence>
<dbReference type="Proteomes" id="UP000698059">
    <property type="component" value="Unassembled WGS sequence"/>
</dbReference>
<protein>
    <recommendedName>
        <fullName evidence="3">Lipoprotein</fullName>
    </recommendedName>
</protein>
<evidence type="ECO:0008006" key="3">
    <source>
        <dbReference type="Google" id="ProtNLM"/>
    </source>
</evidence>
<keyword evidence="2" id="KW-1185">Reference proteome</keyword>
<comment type="caution">
    <text evidence="1">The sequence shown here is derived from an EMBL/GenBank/DDBJ whole genome shotgun (WGS) entry which is preliminary data.</text>
</comment>
<name>A0ABS2LF96_9CELL</name>